<keyword evidence="3" id="KW-1185">Reference proteome</keyword>
<feature type="compositionally biased region" description="Basic and acidic residues" evidence="1">
    <location>
        <begin position="41"/>
        <end position="59"/>
    </location>
</feature>
<feature type="compositionally biased region" description="Pro residues" evidence="1">
    <location>
        <begin position="64"/>
        <end position="76"/>
    </location>
</feature>
<sequence>MRRLGILVRSHPSSGMLNEKTLCRYFVARRGYEMCKERREGLAATERRGEGRWAGERESWPSPGTLPSPLALPTPPGSSFLVRRTIPPSGELVNRIQRAPHPTGLVTPILHPSLISHP</sequence>
<feature type="region of interest" description="Disordered" evidence="1">
    <location>
        <begin position="41"/>
        <end position="84"/>
    </location>
</feature>
<gene>
    <name evidence="2" type="ORF">E2C01_069700</name>
</gene>
<comment type="caution">
    <text evidence="2">The sequence shown here is derived from an EMBL/GenBank/DDBJ whole genome shotgun (WGS) entry which is preliminary data.</text>
</comment>
<reference evidence="2 3" key="1">
    <citation type="submission" date="2019-05" db="EMBL/GenBank/DDBJ databases">
        <title>Another draft genome of Portunus trituberculatus and its Hox gene families provides insights of decapod evolution.</title>
        <authorList>
            <person name="Jeong J.-H."/>
            <person name="Song I."/>
            <person name="Kim S."/>
            <person name="Choi T."/>
            <person name="Kim D."/>
            <person name="Ryu S."/>
            <person name="Kim W."/>
        </authorList>
    </citation>
    <scope>NUCLEOTIDE SEQUENCE [LARGE SCALE GENOMIC DNA]</scope>
    <source>
        <tissue evidence="2">Muscle</tissue>
    </source>
</reference>
<dbReference type="AlphaFoldDB" id="A0A5B7HZL9"/>
<organism evidence="2 3">
    <name type="scientific">Portunus trituberculatus</name>
    <name type="common">Swimming crab</name>
    <name type="synonym">Neptunus trituberculatus</name>
    <dbReference type="NCBI Taxonomy" id="210409"/>
    <lineage>
        <taxon>Eukaryota</taxon>
        <taxon>Metazoa</taxon>
        <taxon>Ecdysozoa</taxon>
        <taxon>Arthropoda</taxon>
        <taxon>Crustacea</taxon>
        <taxon>Multicrustacea</taxon>
        <taxon>Malacostraca</taxon>
        <taxon>Eumalacostraca</taxon>
        <taxon>Eucarida</taxon>
        <taxon>Decapoda</taxon>
        <taxon>Pleocyemata</taxon>
        <taxon>Brachyura</taxon>
        <taxon>Eubrachyura</taxon>
        <taxon>Portunoidea</taxon>
        <taxon>Portunidae</taxon>
        <taxon>Portuninae</taxon>
        <taxon>Portunus</taxon>
    </lineage>
</organism>
<dbReference type="EMBL" id="VSRR010040823">
    <property type="protein sequence ID" value="MPC75315.1"/>
    <property type="molecule type" value="Genomic_DNA"/>
</dbReference>
<evidence type="ECO:0000313" key="2">
    <source>
        <dbReference type="EMBL" id="MPC75315.1"/>
    </source>
</evidence>
<evidence type="ECO:0000313" key="3">
    <source>
        <dbReference type="Proteomes" id="UP000324222"/>
    </source>
</evidence>
<protein>
    <submittedName>
        <fullName evidence="2">Uncharacterized protein</fullName>
    </submittedName>
</protein>
<accession>A0A5B7HZL9</accession>
<evidence type="ECO:0000256" key="1">
    <source>
        <dbReference type="SAM" id="MobiDB-lite"/>
    </source>
</evidence>
<dbReference type="Proteomes" id="UP000324222">
    <property type="component" value="Unassembled WGS sequence"/>
</dbReference>
<proteinExistence type="predicted"/>
<name>A0A5B7HZL9_PORTR</name>